<protein>
    <submittedName>
        <fullName evidence="2">Transcriptional regulator</fullName>
    </submittedName>
</protein>
<dbReference type="RefSeq" id="WP_160894643.1">
    <property type="nucleotide sequence ID" value="NZ_WUMU01000013.1"/>
</dbReference>
<dbReference type="Pfam" id="PF00455">
    <property type="entry name" value="DeoRC"/>
    <property type="match status" value="1"/>
</dbReference>
<gene>
    <name evidence="2" type="ORF">GR170_11745</name>
</gene>
<name>A0A6L7G3C7_9RHOB</name>
<sequence>MQDTADRENMFDVLRQSLPSLSPKMKIIATFALDHPQEFIRQTSKDLCATLNTSEPTMIRFCKRYGRSGLSEFRIDLALSLVTERLGEATGERSVVEPRASDRRKLNSDRKSAIARAAIELVRDDNAILLDNGSTAESFASEMGALPPMTVMTSGLTVALAALAHEKHNVIVTGGTVRAASMCMTGWMVREATRNMQFDTFVMGADSISLEHGITTFLEDEAENMRVMMKAARRIIVLADGSKFTKPSLHRICDIASVEQIVTDLPADDPTTRALIAAGARLHLI</sequence>
<dbReference type="InterPro" id="IPR009057">
    <property type="entry name" value="Homeodomain-like_sf"/>
</dbReference>
<evidence type="ECO:0000313" key="2">
    <source>
        <dbReference type="EMBL" id="MXN18511.1"/>
    </source>
</evidence>
<dbReference type="InterPro" id="IPR036388">
    <property type="entry name" value="WH-like_DNA-bd_sf"/>
</dbReference>
<dbReference type="PANTHER" id="PTHR30363">
    <property type="entry name" value="HTH-TYPE TRANSCRIPTIONAL REGULATOR SRLR-RELATED"/>
    <property type="match status" value="1"/>
</dbReference>
<reference evidence="2 3" key="1">
    <citation type="submission" date="2019-12" db="EMBL/GenBank/DDBJ databases">
        <authorList>
            <person name="Li M."/>
        </authorList>
    </citation>
    <scope>NUCLEOTIDE SEQUENCE [LARGE SCALE GENOMIC DNA]</scope>
    <source>
        <strain evidence="2 3">GBMRC 2024</strain>
    </source>
</reference>
<evidence type="ECO:0000313" key="3">
    <source>
        <dbReference type="Proteomes" id="UP000477911"/>
    </source>
</evidence>
<dbReference type="Gene3D" id="1.10.10.10">
    <property type="entry name" value="Winged helix-like DNA-binding domain superfamily/Winged helix DNA-binding domain"/>
    <property type="match status" value="1"/>
</dbReference>
<dbReference type="EMBL" id="WUMU01000013">
    <property type="protein sequence ID" value="MXN18511.1"/>
    <property type="molecule type" value="Genomic_DNA"/>
</dbReference>
<dbReference type="InterPro" id="IPR014036">
    <property type="entry name" value="DeoR-like_C"/>
</dbReference>
<dbReference type="SUPFAM" id="SSF100950">
    <property type="entry name" value="NagB/RpiA/CoA transferase-like"/>
    <property type="match status" value="1"/>
</dbReference>
<feature type="domain" description="HTH rpiR-type" evidence="1">
    <location>
        <begin position="8"/>
        <end position="84"/>
    </location>
</feature>
<dbReference type="Gene3D" id="3.40.50.1360">
    <property type="match status" value="1"/>
</dbReference>
<dbReference type="PROSITE" id="PS51071">
    <property type="entry name" value="HTH_RPIR"/>
    <property type="match status" value="1"/>
</dbReference>
<organism evidence="2 3">
    <name type="scientific">Pseudooceanicola albus</name>
    <dbReference type="NCBI Taxonomy" id="2692189"/>
    <lineage>
        <taxon>Bacteria</taxon>
        <taxon>Pseudomonadati</taxon>
        <taxon>Pseudomonadota</taxon>
        <taxon>Alphaproteobacteria</taxon>
        <taxon>Rhodobacterales</taxon>
        <taxon>Paracoccaceae</taxon>
        <taxon>Pseudooceanicola</taxon>
    </lineage>
</organism>
<dbReference type="InterPro" id="IPR037171">
    <property type="entry name" value="NagB/RpiA_transferase-like"/>
</dbReference>
<keyword evidence="3" id="KW-1185">Reference proteome</keyword>
<dbReference type="GO" id="GO:0003700">
    <property type="term" value="F:DNA-binding transcription factor activity"/>
    <property type="evidence" value="ECO:0007669"/>
    <property type="project" value="InterPro"/>
</dbReference>
<dbReference type="InterPro" id="IPR050313">
    <property type="entry name" value="Carb_Metab_HTH_regulators"/>
</dbReference>
<dbReference type="SMART" id="SM01134">
    <property type="entry name" value="DeoRC"/>
    <property type="match status" value="1"/>
</dbReference>
<dbReference type="Proteomes" id="UP000477911">
    <property type="component" value="Unassembled WGS sequence"/>
</dbReference>
<dbReference type="SUPFAM" id="SSF46689">
    <property type="entry name" value="Homeodomain-like"/>
    <property type="match status" value="1"/>
</dbReference>
<comment type="caution">
    <text evidence="2">The sequence shown here is derived from an EMBL/GenBank/DDBJ whole genome shotgun (WGS) entry which is preliminary data.</text>
</comment>
<accession>A0A6L7G3C7</accession>
<proteinExistence type="predicted"/>
<dbReference type="Pfam" id="PF01418">
    <property type="entry name" value="HTH_6"/>
    <property type="match status" value="1"/>
</dbReference>
<dbReference type="InterPro" id="IPR000281">
    <property type="entry name" value="HTH_RpiR"/>
</dbReference>
<dbReference type="AlphaFoldDB" id="A0A6L7G3C7"/>
<dbReference type="PANTHER" id="PTHR30363:SF44">
    <property type="entry name" value="AGA OPERON TRANSCRIPTIONAL REPRESSOR-RELATED"/>
    <property type="match status" value="1"/>
</dbReference>
<evidence type="ECO:0000259" key="1">
    <source>
        <dbReference type="PROSITE" id="PS51071"/>
    </source>
</evidence>